<dbReference type="Pfam" id="PF06708">
    <property type="entry name" value="DUF1195"/>
    <property type="match status" value="1"/>
</dbReference>
<name>A0ABD1U7V3_9LAMI</name>
<accession>A0ABD1U7V3</accession>
<dbReference type="EMBL" id="JBFOLJ010000007">
    <property type="protein sequence ID" value="KAL2521061.1"/>
    <property type="molecule type" value="Genomic_DNA"/>
</dbReference>
<proteinExistence type="predicted"/>
<keyword evidence="2" id="KW-0812">Transmembrane</keyword>
<keyword evidence="2" id="KW-1133">Transmembrane helix</keyword>
<protein>
    <recommendedName>
        <fullName evidence="5">Sugar transporter</fullName>
    </recommendedName>
</protein>
<feature type="transmembrane region" description="Helical" evidence="2">
    <location>
        <begin position="26"/>
        <end position="47"/>
    </location>
</feature>
<reference evidence="4" key="1">
    <citation type="submission" date="2024-07" db="EMBL/GenBank/DDBJ databases">
        <title>Two chromosome-level genome assemblies of Korean endemic species Abeliophyllum distichum and Forsythia ovata (Oleaceae).</title>
        <authorList>
            <person name="Jang H."/>
        </authorList>
    </citation>
    <scope>NUCLEOTIDE SEQUENCE [LARGE SCALE GENOMIC DNA]</scope>
</reference>
<dbReference type="AlphaFoldDB" id="A0ABD1U7V3"/>
<evidence type="ECO:0000256" key="2">
    <source>
        <dbReference type="SAM" id="Phobius"/>
    </source>
</evidence>
<dbReference type="Proteomes" id="UP001604277">
    <property type="component" value="Unassembled WGS sequence"/>
</dbReference>
<comment type="caution">
    <text evidence="3">The sequence shown here is derived from an EMBL/GenBank/DDBJ whole genome shotgun (WGS) entry which is preliminary data.</text>
</comment>
<dbReference type="PANTHER" id="PTHR34358:SF2">
    <property type="entry name" value="OS03G0411600 PROTEIN"/>
    <property type="match status" value="1"/>
</dbReference>
<sequence length="177" mass="19768">MRDEEAQTSTSTIDCKGLFCRGKYKLWALAAILLLAFWSLFTGSITLKLSTVHLKHSSDGLDSTIHPDLDILDVEEREKMVRQMWNMYTHSSTIRLPTFWREAFAAAYQDLTSDAANVHNAAVSEIANMSFRSRDIYEPPPPLQLTIRASKKEAPAPNTSGKDEKAAITTIGGQSDY</sequence>
<keyword evidence="2" id="KW-0472">Membrane</keyword>
<evidence type="ECO:0000313" key="4">
    <source>
        <dbReference type="Proteomes" id="UP001604277"/>
    </source>
</evidence>
<dbReference type="PANTHER" id="PTHR34358">
    <property type="entry name" value="OS03G0411600 PROTEIN"/>
    <property type="match status" value="1"/>
</dbReference>
<keyword evidence="4" id="KW-1185">Reference proteome</keyword>
<organism evidence="3 4">
    <name type="scientific">Forsythia ovata</name>
    <dbReference type="NCBI Taxonomy" id="205694"/>
    <lineage>
        <taxon>Eukaryota</taxon>
        <taxon>Viridiplantae</taxon>
        <taxon>Streptophyta</taxon>
        <taxon>Embryophyta</taxon>
        <taxon>Tracheophyta</taxon>
        <taxon>Spermatophyta</taxon>
        <taxon>Magnoliopsida</taxon>
        <taxon>eudicotyledons</taxon>
        <taxon>Gunneridae</taxon>
        <taxon>Pentapetalae</taxon>
        <taxon>asterids</taxon>
        <taxon>lamiids</taxon>
        <taxon>Lamiales</taxon>
        <taxon>Oleaceae</taxon>
        <taxon>Forsythieae</taxon>
        <taxon>Forsythia</taxon>
    </lineage>
</organism>
<evidence type="ECO:0000256" key="1">
    <source>
        <dbReference type="SAM" id="MobiDB-lite"/>
    </source>
</evidence>
<evidence type="ECO:0000313" key="3">
    <source>
        <dbReference type="EMBL" id="KAL2521061.1"/>
    </source>
</evidence>
<gene>
    <name evidence="3" type="ORF">Fot_24984</name>
</gene>
<feature type="region of interest" description="Disordered" evidence="1">
    <location>
        <begin position="148"/>
        <end position="177"/>
    </location>
</feature>
<dbReference type="InterPro" id="IPR010608">
    <property type="entry name" value="DUF1195"/>
</dbReference>
<evidence type="ECO:0008006" key="5">
    <source>
        <dbReference type="Google" id="ProtNLM"/>
    </source>
</evidence>